<feature type="domain" description="Trehalase-like N-terminal" evidence="2">
    <location>
        <begin position="11"/>
        <end position="155"/>
    </location>
</feature>
<dbReference type="PANTHER" id="PTHR31616:SF0">
    <property type="entry name" value="GLUCAN 1,4-ALPHA-GLUCOSIDASE"/>
    <property type="match status" value="1"/>
</dbReference>
<dbReference type="Pfam" id="PF00723">
    <property type="entry name" value="Glyco_hydro_15"/>
    <property type="match status" value="1"/>
</dbReference>
<dbReference type="GO" id="GO:0016787">
    <property type="term" value="F:hydrolase activity"/>
    <property type="evidence" value="ECO:0007669"/>
    <property type="project" value="UniProtKB-KW"/>
</dbReference>
<keyword evidence="4" id="KW-1185">Reference proteome</keyword>
<dbReference type="InterPro" id="IPR011613">
    <property type="entry name" value="GH15-like"/>
</dbReference>
<evidence type="ECO:0000259" key="1">
    <source>
        <dbReference type="Pfam" id="PF00723"/>
    </source>
</evidence>
<dbReference type="Gene3D" id="1.50.10.10">
    <property type="match status" value="1"/>
</dbReference>
<dbReference type="InterPro" id="IPR012341">
    <property type="entry name" value="6hp_glycosidase-like_sf"/>
</dbReference>
<evidence type="ECO:0000259" key="2">
    <source>
        <dbReference type="Pfam" id="PF19291"/>
    </source>
</evidence>
<sequence length="628" mass="69896">MPVHKPDYPLIADHGLIGDLHTCALVATDGSIDWFCAPRFDSPSIFGSLLDQGHGGHFRIGPISEQVTRKQLYIPGTAVLVTRFLTEAGVGEVIDFMPISPDSTATDTHRLVRIVRCVRGEMTFAIDIAPRFDYGREPHRLQLSEDGAVFETATTALAISQVREHDDARLARAEQAENDVRAKVTLTAGQTRGVILETGRRARPDVVRPAAVWEMYVETLAFWKTWLARSTYRGRWREMVERSAITLKLMTYAPTGGIVAAPTAGLPEQLGGERNWDYRYTWVRDASFSVYSLLSLGFTDEAEALGRWMRSRIDENIGGVGGPLNIMYRVDGGSDLEETVLDHWEGYRGSAPVRIGNGAADQLQLDIYGEAIDSLYQGEQRGLIIGHDGWNRVSELLEWLVANWDQPEEGIWETRGGRKDFTYGRLMSWVALDRGIRLAWDRGRPAPLERWRTQRDAIYQQIMTRGWSEGRGAFVQHYGSDVLDSSLLRMPTVGFVSPRDPRWLSTLRAMDGELVTDSLVYRYDPAASPDGLAGEEGTFSLCSFAYVTALAASGMLEKAQLAFEKMMTYASHLGLYAEEIGLTGEQLGNFPQAFTHLSLIDAAVMLDRRLEGRPDLPADAVTSVAAIR</sequence>
<proteinExistence type="predicted"/>
<dbReference type="Proteomes" id="UP001500571">
    <property type="component" value="Unassembled WGS sequence"/>
</dbReference>
<accession>A0ABP5CU15</accession>
<feature type="domain" description="GH15-like" evidence="1">
    <location>
        <begin position="237"/>
        <end position="603"/>
    </location>
</feature>
<protein>
    <submittedName>
        <fullName evidence="3">Glycoside hydrolase family 15 protein</fullName>
    </submittedName>
</protein>
<name>A0ABP5CU15_9ACTN</name>
<organism evidence="3 4">
    <name type="scientific">Nocardioides panacihumi</name>
    <dbReference type="NCBI Taxonomy" id="400774"/>
    <lineage>
        <taxon>Bacteria</taxon>
        <taxon>Bacillati</taxon>
        <taxon>Actinomycetota</taxon>
        <taxon>Actinomycetes</taxon>
        <taxon>Propionibacteriales</taxon>
        <taxon>Nocardioidaceae</taxon>
        <taxon>Nocardioides</taxon>
    </lineage>
</organism>
<dbReference type="EMBL" id="BAAAPB010000003">
    <property type="protein sequence ID" value="GAA1968846.1"/>
    <property type="molecule type" value="Genomic_DNA"/>
</dbReference>
<keyword evidence="3" id="KW-0378">Hydrolase</keyword>
<comment type="caution">
    <text evidence="3">The sequence shown here is derived from an EMBL/GenBank/DDBJ whole genome shotgun (WGS) entry which is preliminary data.</text>
</comment>
<dbReference type="RefSeq" id="WP_344046426.1">
    <property type="nucleotide sequence ID" value="NZ_BAAAPB010000003.1"/>
</dbReference>
<gene>
    <name evidence="3" type="ORF">GCM10009798_31830</name>
</gene>
<dbReference type="InterPro" id="IPR008928">
    <property type="entry name" value="6-hairpin_glycosidase_sf"/>
</dbReference>
<dbReference type="InterPro" id="IPR045582">
    <property type="entry name" value="Trehalase-like_N"/>
</dbReference>
<evidence type="ECO:0000313" key="4">
    <source>
        <dbReference type="Proteomes" id="UP001500571"/>
    </source>
</evidence>
<dbReference type="Pfam" id="PF19291">
    <property type="entry name" value="TREH_N"/>
    <property type="match status" value="1"/>
</dbReference>
<dbReference type="PANTHER" id="PTHR31616">
    <property type="entry name" value="TREHALASE"/>
    <property type="match status" value="1"/>
</dbReference>
<dbReference type="SUPFAM" id="SSF48208">
    <property type="entry name" value="Six-hairpin glycosidases"/>
    <property type="match status" value="1"/>
</dbReference>
<reference evidence="4" key="1">
    <citation type="journal article" date="2019" name="Int. J. Syst. Evol. Microbiol.">
        <title>The Global Catalogue of Microorganisms (GCM) 10K type strain sequencing project: providing services to taxonomists for standard genome sequencing and annotation.</title>
        <authorList>
            <consortium name="The Broad Institute Genomics Platform"/>
            <consortium name="The Broad Institute Genome Sequencing Center for Infectious Disease"/>
            <person name="Wu L."/>
            <person name="Ma J."/>
        </authorList>
    </citation>
    <scope>NUCLEOTIDE SEQUENCE [LARGE SCALE GENOMIC DNA]</scope>
    <source>
        <strain evidence="4">JCM 15309</strain>
    </source>
</reference>
<evidence type="ECO:0000313" key="3">
    <source>
        <dbReference type="EMBL" id="GAA1968846.1"/>
    </source>
</evidence>